<protein>
    <submittedName>
        <fullName evidence="3">Uncharacterized protein</fullName>
    </submittedName>
</protein>
<organism evidence="3 4">
    <name type="scientific">Riccia sorocarpa</name>
    <dbReference type="NCBI Taxonomy" id="122646"/>
    <lineage>
        <taxon>Eukaryota</taxon>
        <taxon>Viridiplantae</taxon>
        <taxon>Streptophyta</taxon>
        <taxon>Embryophyta</taxon>
        <taxon>Marchantiophyta</taxon>
        <taxon>Marchantiopsida</taxon>
        <taxon>Marchantiidae</taxon>
        <taxon>Marchantiales</taxon>
        <taxon>Ricciaceae</taxon>
        <taxon>Riccia</taxon>
    </lineage>
</organism>
<keyword evidence="4" id="KW-1185">Reference proteome</keyword>
<evidence type="ECO:0000313" key="3">
    <source>
        <dbReference type="EMBL" id="KAL3681989.1"/>
    </source>
</evidence>
<sequence>MAVGDLTSRASSADARIQALHAQILQKDHRMEDLMLVVNGLRKDLAAERADRAELIAELDDVRDTRLVTAGRDEEIVVDNYVHDNASPAHPRPFVYTSSVTVRWRLTAEQMGSVTPDELNPETQRATWELLQRYIRFQGFVPPLTSWSQRSVDLKIVVMRGNKAMWPPGKREEWNRVNEENDLQAIRHFFLGWPPLKEADGGTIGLSGIWHRAVCHVYQFMAEKLINGAAARNNSAFYDYQLLHEQCQPLFKRLALLDKLRERAERDIVDWRLQPEDLGPEYHLRHRAIEFLYFYLCPSRASPGTFAEYAAKLYPIVLRNWPPECFNFSGKFLPGLRQLEGGTASPSQALQRANSQPAHVVLSDDEDNHLE</sequence>
<evidence type="ECO:0000313" key="4">
    <source>
        <dbReference type="Proteomes" id="UP001633002"/>
    </source>
</evidence>
<keyword evidence="1" id="KW-0175">Coiled coil</keyword>
<comment type="caution">
    <text evidence="3">The sequence shown here is derived from an EMBL/GenBank/DDBJ whole genome shotgun (WGS) entry which is preliminary data.</text>
</comment>
<name>A0ABD3GUD6_9MARC</name>
<feature type="region of interest" description="Disordered" evidence="2">
    <location>
        <begin position="344"/>
        <end position="371"/>
    </location>
</feature>
<gene>
    <name evidence="3" type="ORF">R1sor_000011</name>
</gene>
<proteinExistence type="predicted"/>
<feature type="compositionally biased region" description="Polar residues" evidence="2">
    <location>
        <begin position="344"/>
        <end position="357"/>
    </location>
</feature>
<dbReference type="EMBL" id="JBJQOH010000006">
    <property type="protein sequence ID" value="KAL3681989.1"/>
    <property type="molecule type" value="Genomic_DNA"/>
</dbReference>
<dbReference type="Proteomes" id="UP001633002">
    <property type="component" value="Unassembled WGS sequence"/>
</dbReference>
<feature type="coiled-coil region" evidence="1">
    <location>
        <begin position="38"/>
        <end position="65"/>
    </location>
</feature>
<evidence type="ECO:0000256" key="2">
    <source>
        <dbReference type="SAM" id="MobiDB-lite"/>
    </source>
</evidence>
<dbReference type="AlphaFoldDB" id="A0ABD3GUD6"/>
<accession>A0ABD3GUD6</accession>
<evidence type="ECO:0000256" key="1">
    <source>
        <dbReference type="SAM" id="Coils"/>
    </source>
</evidence>
<reference evidence="3 4" key="1">
    <citation type="submission" date="2024-09" db="EMBL/GenBank/DDBJ databases">
        <title>Chromosome-scale assembly of Riccia sorocarpa.</title>
        <authorList>
            <person name="Paukszto L."/>
        </authorList>
    </citation>
    <scope>NUCLEOTIDE SEQUENCE [LARGE SCALE GENOMIC DNA]</scope>
    <source>
        <strain evidence="3">LP-2024</strain>
        <tissue evidence="3">Aerial parts of the thallus</tissue>
    </source>
</reference>